<gene>
    <name evidence="2" type="ORF">MNBD_GAMMA26-1870</name>
</gene>
<evidence type="ECO:0000313" key="2">
    <source>
        <dbReference type="EMBL" id="VAX09338.1"/>
    </source>
</evidence>
<feature type="compositionally biased region" description="Polar residues" evidence="1">
    <location>
        <begin position="57"/>
        <end position="66"/>
    </location>
</feature>
<protein>
    <submittedName>
        <fullName evidence="2">Uncharacterized protein</fullName>
    </submittedName>
</protein>
<sequence>MKIHKLVLLSSVLILPTQELLAGNARNLAQTAASKSTVVAPAQATVNSKVVAPSRIEATSSANETPVSPPPSSMTWSNGLGHLS</sequence>
<proteinExistence type="predicted"/>
<evidence type="ECO:0000256" key="1">
    <source>
        <dbReference type="SAM" id="MobiDB-lite"/>
    </source>
</evidence>
<dbReference type="EMBL" id="UOFX01000051">
    <property type="protein sequence ID" value="VAX09338.1"/>
    <property type="molecule type" value="Genomic_DNA"/>
</dbReference>
<name>A0A3B1BD49_9ZZZZ</name>
<organism evidence="2">
    <name type="scientific">hydrothermal vent metagenome</name>
    <dbReference type="NCBI Taxonomy" id="652676"/>
    <lineage>
        <taxon>unclassified sequences</taxon>
        <taxon>metagenomes</taxon>
        <taxon>ecological metagenomes</taxon>
    </lineage>
</organism>
<dbReference type="AlphaFoldDB" id="A0A3B1BD49"/>
<accession>A0A3B1BD49</accession>
<feature type="region of interest" description="Disordered" evidence="1">
    <location>
        <begin position="53"/>
        <end position="84"/>
    </location>
</feature>
<reference evidence="2" key="1">
    <citation type="submission" date="2018-06" db="EMBL/GenBank/DDBJ databases">
        <authorList>
            <person name="Zhirakovskaya E."/>
        </authorList>
    </citation>
    <scope>NUCLEOTIDE SEQUENCE</scope>
</reference>